<reference evidence="10" key="2">
    <citation type="submission" date="2020-11" db="EMBL/GenBank/DDBJ databases">
        <authorList>
            <person name="McCartney M.A."/>
            <person name="Auch B."/>
            <person name="Kono T."/>
            <person name="Mallez S."/>
            <person name="Becker A."/>
            <person name="Gohl D.M."/>
            <person name="Silverstein K.A.T."/>
            <person name="Koren S."/>
            <person name="Bechman K.B."/>
            <person name="Herman A."/>
            <person name="Abrahante J.E."/>
            <person name="Garbe J."/>
        </authorList>
    </citation>
    <scope>NUCLEOTIDE SEQUENCE</scope>
    <source>
        <strain evidence="10">Duluth1</strain>
        <tissue evidence="10">Whole animal</tissue>
    </source>
</reference>
<accession>A0A9D4JAB3</accession>
<feature type="transmembrane region" description="Helical" evidence="8">
    <location>
        <begin position="115"/>
        <end position="136"/>
    </location>
</feature>
<protein>
    <recommendedName>
        <fullName evidence="9">G-protein coupled receptors family 1 profile domain-containing protein</fullName>
    </recommendedName>
</protein>
<evidence type="ECO:0000256" key="8">
    <source>
        <dbReference type="SAM" id="Phobius"/>
    </source>
</evidence>
<organism evidence="10 11">
    <name type="scientific">Dreissena polymorpha</name>
    <name type="common">Zebra mussel</name>
    <name type="synonym">Mytilus polymorpha</name>
    <dbReference type="NCBI Taxonomy" id="45954"/>
    <lineage>
        <taxon>Eukaryota</taxon>
        <taxon>Metazoa</taxon>
        <taxon>Spiralia</taxon>
        <taxon>Lophotrochozoa</taxon>
        <taxon>Mollusca</taxon>
        <taxon>Bivalvia</taxon>
        <taxon>Autobranchia</taxon>
        <taxon>Heteroconchia</taxon>
        <taxon>Euheterodonta</taxon>
        <taxon>Imparidentia</taxon>
        <taxon>Neoheterodontei</taxon>
        <taxon>Myida</taxon>
        <taxon>Dreissenoidea</taxon>
        <taxon>Dreissenidae</taxon>
        <taxon>Dreissena</taxon>
    </lineage>
</organism>
<dbReference type="InterPro" id="IPR000276">
    <property type="entry name" value="GPCR_Rhodpsn"/>
</dbReference>
<keyword evidence="3 8" id="KW-1133">Transmembrane helix</keyword>
<keyword evidence="2 8" id="KW-0812">Transmembrane</keyword>
<dbReference type="AlphaFoldDB" id="A0A9D4JAB3"/>
<comment type="caution">
    <text evidence="10">The sequence shown here is derived from an EMBL/GenBank/DDBJ whole genome shotgun (WGS) entry which is preliminary data.</text>
</comment>
<comment type="subcellular location">
    <subcellularLocation>
        <location evidence="1">Membrane</location>
        <topology evidence="1">Multi-pass membrane protein</topology>
    </subcellularLocation>
</comment>
<keyword evidence="7" id="KW-0807">Transducer</keyword>
<evidence type="ECO:0000256" key="7">
    <source>
        <dbReference type="ARBA" id="ARBA00023224"/>
    </source>
</evidence>
<dbReference type="SUPFAM" id="SSF81321">
    <property type="entry name" value="Family A G protein-coupled receptor-like"/>
    <property type="match status" value="1"/>
</dbReference>
<feature type="transmembrane region" description="Helical" evidence="8">
    <location>
        <begin position="331"/>
        <end position="351"/>
    </location>
</feature>
<reference evidence="10" key="1">
    <citation type="journal article" date="2019" name="bioRxiv">
        <title>The Genome of the Zebra Mussel, Dreissena polymorpha: A Resource for Invasive Species Research.</title>
        <authorList>
            <person name="McCartney M.A."/>
            <person name="Auch B."/>
            <person name="Kono T."/>
            <person name="Mallez S."/>
            <person name="Zhang Y."/>
            <person name="Obille A."/>
            <person name="Becker A."/>
            <person name="Abrahante J.E."/>
            <person name="Garbe J."/>
            <person name="Badalamenti J.P."/>
            <person name="Herman A."/>
            <person name="Mangelson H."/>
            <person name="Liachko I."/>
            <person name="Sullivan S."/>
            <person name="Sone E.D."/>
            <person name="Koren S."/>
            <person name="Silverstein K.A.T."/>
            <person name="Beckman K.B."/>
            <person name="Gohl D.M."/>
        </authorList>
    </citation>
    <scope>NUCLEOTIDE SEQUENCE</scope>
    <source>
        <strain evidence="10">Duluth1</strain>
        <tissue evidence="10">Whole animal</tissue>
    </source>
</reference>
<feature type="non-terminal residue" evidence="10">
    <location>
        <position position="376"/>
    </location>
</feature>
<feature type="transmembrane region" description="Helical" evidence="8">
    <location>
        <begin position="156"/>
        <end position="178"/>
    </location>
</feature>
<evidence type="ECO:0000256" key="2">
    <source>
        <dbReference type="ARBA" id="ARBA00022692"/>
    </source>
</evidence>
<evidence type="ECO:0000256" key="3">
    <source>
        <dbReference type="ARBA" id="ARBA00022989"/>
    </source>
</evidence>
<evidence type="ECO:0000256" key="4">
    <source>
        <dbReference type="ARBA" id="ARBA00023040"/>
    </source>
</evidence>
<evidence type="ECO:0000313" key="11">
    <source>
        <dbReference type="Proteomes" id="UP000828390"/>
    </source>
</evidence>
<keyword evidence="11" id="KW-1185">Reference proteome</keyword>
<dbReference type="InterPro" id="IPR050125">
    <property type="entry name" value="GPCR_opsins"/>
</dbReference>
<dbReference type="PANTHER" id="PTHR24240">
    <property type="entry name" value="OPSIN"/>
    <property type="match status" value="1"/>
</dbReference>
<keyword evidence="5 8" id="KW-0472">Membrane</keyword>
<feature type="transmembrane region" description="Helical" evidence="8">
    <location>
        <begin position="295"/>
        <end position="319"/>
    </location>
</feature>
<dbReference type="Proteomes" id="UP000828390">
    <property type="component" value="Unassembled WGS sequence"/>
</dbReference>
<dbReference type="PROSITE" id="PS50262">
    <property type="entry name" value="G_PROTEIN_RECEP_F1_2"/>
    <property type="match status" value="1"/>
</dbReference>
<dbReference type="GO" id="GO:0004930">
    <property type="term" value="F:G protein-coupled receptor activity"/>
    <property type="evidence" value="ECO:0007669"/>
    <property type="project" value="UniProtKB-KW"/>
</dbReference>
<name>A0A9D4JAB3_DREPO</name>
<evidence type="ECO:0000313" key="10">
    <source>
        <dbReference type="EMBL" id="KAH3805701.1"/>
    </source>
</evidence>
<dbReference type="Pfam" id="PF00001">
    <property type="entry name" value="7tm_1"/>
    <property type="match status" value="1"/>
</dbReference>
<sequence length="376" mass="41900">REKFEGVCANESRVPHTLTREDRTRNLSWHVIISSRNSIRGPAVDSSSDARFQGRASAKSGLDLLRPRNLTWLHSGQGSPRPGPFLHHAAHLSFLFVVIAEFGGDWYEVLSTEACVAEAALVYFFGLAALYLHVVISVHRLYSLTILVPRGKAKVWKLGGALGLCYLTALIQASLPFFGFGDYGPELHGTSCGLVWTDHRPKSQAFLIQNFVVSERFARQLRVLGKETGAANIDSSQLKGNDHDTTTEYQAESFETRNNNNRTLQCQTSHQRVGPDHGNAFLASRKRKEFKVIKMSCLVVVVFVVSWTPYAVTSFYIMIGSPQSVSPIVTRLASLLAKSAVVWKPIIYVLMAESWYTALRGIVWCTAQTDSRPEQR</sequence>
<dbReference type="InterPro" id="IPR017452">
    <property type="entry name" value="GPCR_Rhodpsn_7TM"/>
</dbReference>
<dbReference type="Gene3D" id="1.20.1070.10">
    <property type="entry name" value="Rhodopsin 7-helix transmembrane proteins"/>
    <property type="match status" value="2"/>
</dbReference>
<proteinExistence type="predicted"/>
<evidence type="ECO:0000256" key="6">
    <source>
        <dbReference type="ARBA" id="ARBA00023170"/>
    </source>
</evidence>
<keyword evidence="4" id="KW-0297">G-protein coupled receptor</keyword>
<feature type="domain" description="G-protein coupled receptors family 1 profile" evidence="9">
    <location>
        <begin position="104"/>
        <end position="348"/>
    </location>
</feature>
<gene>
    <name evidence="10" type="ORF">DPMN_134008</name>
</gene>
<evidence type="ECO:0000256" key="1">
    <source>
        <dbReference type="ARBA" id="ARBA00004141"/>
    </source>
</evidence>
<dbReference type="EMBL" id="JAIWYP010000006">
    <property type="protein sequence ID" value="KAH3805701.1"/>
    <property type="molecule type" value="Genomic_DNA"/>
</dbReference>
<evidence type="ECO:0000259" key="9">
    <source>
        <dbReference type="PROSITE" id="PS50262"/>
    </source>
</evidence>
<evidence type="ECO:0000256" key="5">
    <source>
        <dbReference type="ARBA" id="ARBA00023136"/>
    </source>
</evidence>
<dbReference type="GO" id="GO:0016020">
    <property type="term" value="C:membrane"/>
    <property type="evidence" value="ECO:0007669"/>
    <property type="project" value="UniProtKB-SubCell"/>
</dbReference>
<keyword evidence="6" id="KW-0675">Receptor</keyword>
<dbReference type="PRINTS" id="PR00237">
    <property type="entry name" value="GPCRRHODOPSN"/>
</dbReference>